<evidence type="ECO:0000256" key="4">
    <source>
        <dbReference type="ARBA" id="ARBA00023239"/>
    </source>
</evidence>
<dbReference type="GO" id="GO:0042732">
    <property type="term" value="P:D-xylose metabolic process"/>
    <property type="evidence" value="ECO:0007669"/>
    <property type="project" value="InterPro"/>
</dbReference>
<evidence type="ECO:0000256" key="3">
    <source>
        <dbReference type="ARBA" id="ARBA00023027"/>
    </source>
</evidence>
<keyword evidence="3" id="KW-0520">NAD</keyword>
<dbReference type="PANTHER" id="PTHR43078">
    <property type="entry name" value="UDP-GLUCURONIC ACID DECARBOXYLASE-RELATED"/>
    <property type="match status" value="1"/>
</dbReference>
<dbReference type="GeneID" id="78522835"/>
<evidence type="ECO:0000259" key="5">
    <source>
        <dbReference type="Pfam" id="PF01370"/>
    </source>
</evidence>
<dbReference type="AlphaFoldDB" id="A0A3S6QY45"/>
<comment type="cofactor">
    <cofactor evidence="1">
        <name>NAD(+)</name>
        <dbReference type="ChEBI" id="CHEBI:57540"/>
    </cofactor>
</comment>
<dbReference type="PANTHER" id="PTHR43078:SF6">
    <property type="entry name" value="UDP-GLUCURONIC ACID DECARBOXYLASE 1"/>
    <property type="match status" value="1"/>
</dbReference>
<feature type="domain" description="NAD-dependent epimerase/dehydratase" evidence="5">
    <location>
        <begin position="29"/>
        <end position="274"/>
    </location>
</feature>
<dbReference type="KEGG" id="lng:BSQ50_10915"/>
<dbReference type="RefSeq" id="WP_057885020.1">
    <property type="nucleotide sequence ID" value="NZ_CP018180.1"/>
</dbReference>
<gene>
    <name evidence="6" type="ORF">BSQ50_10915</name>
</gene>
<dbReference type="Proteomes" id="UP000324497">
    <property type="component" value="Chromosome"/>
</dbReference>
<dbReference type="InterPro" id="IPR001509">
    <property type="entry name" value="Epimerase_deHydtase"/>
</dbReference>
<dbReference type="Gene3D" id="3.40.50.720">
    <property type="entry name" value="NAD(P)-binding Rossmann-like Domain"/>
    <property type="match status" value="1"/>
</dbReference>
<keyword evidence="2" id="KW-0210">Decarboxylase</keyword>
<name>A0A3S6QY45_9LACO</name>
<dbReference type="InterPro" id="IPR036291">
    <property type="entry name" value="NAD(P)-bd_dom_sf"/>
</dbReference>
<keyword evidence="7" id="KW-1185">Reference proteome</keyword>
<dbReference type="InterPro" id="IPR044516">
    <property type="entry name" value="UXS-like"/>
</dbReference>
<keyword evidence="4" id="KW-0456">Lyase</keyword>
<dbReference type="GO" id="GO:0048040">
    <property type="term" value="F:UDP-glucuronate decarboxylase activity"/>
    <property type="evidence" value="ECO:0007669"/>
    <property type="project" value="TreeGrafter"/>
</dbReference>
<dbReference type="EMBL" id="CP018180">
    <property type="protein sequence ID" value="AUJ33008.1"/>
    <property type="molecule type" value="Genomic_DNA"/>
</dbReference>
<protein>
    <submittedName>
        <fullName evidence="6">dTDP-glucose 4,6-dehydratase</fullName>
    </submittedName>
</protein>
<organism evidence="6 7">
    <name type="scientific">Liquorilactobacillus nagelii</name>
    <dbReference type="NCBI Taxonomy" id="82688"/>
    <lineage>
        <taxon>Bacteria</taxon>
        <taxon>Bacillati</taxon>
        <taxon>Bacillota</taxon>
        <taxon>Bacilli</taxon>
        <taxon>Lactobacillales</taxon>
        <taxon>Lactobacillaceae</taxon>
        <taxon>Liquorilactobacillus</taxon>
    </lineage>
</organism>
<sequence>MMQYEIYQGDIQKVAEILLPWEKLADKSILITGATGLIGSFLVDVLAYKNIHENLNCHIYALGRNKHTAFQRFNTYFHDDFFSFLKQDIIQPLELERKVDFIIHLASNTHPLAYINDPIGTITTNVIGTNNLLQFAAQRENIRFLFASSNEVYGENRGDVELFDESYCGYLNSNTLRAGYPESKRCGEALCQAYYCSRNVDFVIARLTRTFGPTMINGDSKVISQFIQNAIKNQAIILKSSGEQKYSFTYVADAVTGLLTVLMRGKKSEAYNVADKGSDISLKELANLVAELSNSTVSFELPNEIEKAGFSKATKAMLDGSKLKQLGWKANYSLEEGIKHTLDILKKANL</sequence>
<proteinExistence type="predicted"/>
<evidence type="ECO:0000256" key="1">
    <source>
        <dbReference type="ARBA" id="ARBA00001911"/>
    </source>
</evidence>
<accession>A0A3S6QY45</accession>
<dbReference type="GO" id="GO:0005737">
    <property type="term" value="C:cytoplasm"/>
    <property type="evidence" value="ECO:0007669"/>
    <property type="project" value="TreeGrafter"/>
</dbReference>
<evidence type="ECO:0000313" key="6">
    <source>
        <dbReference type="EMBL" id="AUJ33008.1"/>
    </source>
</evidence>
<evidence type="ECO:0000256" key="2">
    <source>
        <dbReference type="ARBA" id="ARBA00022793"/>
    </source>
</evidence>
<dbReference type="GO" id="GO:0070403">
    <property type="term" value="F:NAD+ binding"/>
    <property type="evidence" value="ECO:0007669"/>
    <property type="project" value="InterPro"/>
</dbReference>
<evidence type="ECO:0000313" key="7">
    <source>
        <dbReference type="Proteomes" id="UP000324497"/>
    </source>
</evidence>
<reference evidence="6 7" key="1">
    <citation type="submission" date="2016-11" db="EMBL/GenBank/DDBJ databases">
        <title>Interaction between Lactobacillus species and yeast in water kefir.</title>
        <authorList>
            <person name="Behr J."/>
            <person name="Xu D."/>
            <person name="Vogel R.F."/>
        </authorList>
    </citation>
    <scope>NUCLEOTIDE SEQUENCE [LARGE SCALE GENOMIC DNA]</scope>
    <source>
        <strain evidence="6 7">TMW 1.1827</strain>
    </source>
</reference>
<dbReference type="SUPFAM" id="SSF51735">
    <property type="entry name" value="NAD(P)-binding Rossmann-fold domains"/>
    <property type="match status" value="1"/>
</dbReference>
<dbReference type="Pfam" id="PF01370">
    <property type="entry name" value="Epimerase"/>
    <property type="match status" value="1"/>
</dbReference>